<evidence type="ECO:0000313" key="1">
    <source>
        <dbReference type="EMBL" id="PMP82065.1"/>
    </source>
</evidence>
<protein>
    <submittedName>
        <fullName evidence="1">UV damage endonuclease UvsE</fullName>
    </submittedName>
</protein>
<dbReference type="AlphaFoldDB" id="A0A2J6X5X8"/>
<comment type="caution">
    <text evidence="1">The sequence shown here is derived from an EMBL/GenBank/DDBJ whole genome shotgun (WGS) entry which is preliminary data.</text>
</comment>
<reference evidence="1 2" key="1">
    <citation type="submission" date="2018-01" db="EMBL/GenBank/DDBJ databases">
        <title>Metagenomic assembled genomes from two thermal pools in the Uzon Caldera, Kamchatka, Russia.</title>
        <authorList>
            <person name="Wilkins L."/>
            <person name="Ettinger C."/>
        </authorList>
    </citation>
    <scope>NUCLEOTIDE SEQUENCE [LARGE SCALE GENOMIC DNA]</scope>
    <source>
        <strain evidence="1">ZAV-02</strain>
    </source>
</reference>
<organism evidence="1 2">
    <name type="scientific">Chloroflexus aggregans</name>
    <dbReference type="NCBI Taxonomy" id="152260"/>
    <lineage>
        <taxon>Bacteria</taxon>
        <taxon>Bacillati</taxon>
        <taxon>Chloroflexota</taxon>
        <taxon>Chloroflexia</taxon>
        <taxon>Chloroflexales</taxon>
        <taxon>Chloroflexineae</taxon>
        <taxon>Chloroflexaceae</taxon>
        <taxon>Chloroflexus</taxon>
    </lineage>
</organism>
<keyword evidence="1" id="KW-0378">Hydrolase</keyword>
<sequence length="70" mass="7642">GRNGTTRVLPPRAGQHADFIVAQDALALLAASRGLPPFDLMLEAKAGDLALLRLRHDLHRYAPEWVACVQ</sequence>
<keyword evidence="1" id="KW-0540">Nuclease</keyword>
<dbReference type="GO" id="GO:0004519">
    <property type="term" value="F:endonuclease activity"/>
    <property type="evidence" value="ECO:0007669"/>
    <property type="project" value="UniProtKB-KW"/>
</dbReference>
<gene>
    <name evidence="1" type="ORF">C0184_07340</name>
</gene>
<keyword evidence="1" id="KW-0255">Endonuclease</keyword>
<proteinExistence type="predicted"/>
<evidence type="ECO:0000313" key="2">
    <source>
        <dbReference type="Proteomes" id="UP000243376"/>
    </source>
</evidence>
<dbReference type="EMBL" id="PNIQ01000483">
    <property type="protein sequence ID" value="PMP82065.1"/>
    <property type="molecule type" value="Genomic_DNA"/>
</dbReference>
<name>A0A2J6X5X8_9CHLR</name>
<accession>A0A2J6X5X8</accession>
<feature type="non-terminal residue" evidence="1">
    <location>
        <position position="1"/>
    </location>
</feature>
<dbReference type="Gene3D" id="3.20.20.150">
    <property type="entry name" value="Divalent-metal-dependent TIM barrel enzymes"/>
    <property type="match status" value="1"/>
</dbReference>
<dbReference type="Proteomes" id="UP000243376">
    <property type="component" value="Unassembled WGS sequence"/>
</dbReference>